<evidence type="ECO:0000313" key="2">
    <source>
        <dbReference type="Proteomes" id="UP000828941"/>
    </source>
</evidence>
<evidence type="ECO:0000313" key="1">
    <source>
        <dbReference type="EMBL" id="KAI4301598.1"/>
    </source>
</evidence>
<proteinExistence type="predicted"/>
<organism evidence="1 2">
    <name type="scientific">Bauhinia variegata</name>
    <name type="common">Purple orchid tree</name>
    <name type="synonym">Phanera variegata</name>
    <dbReference type="NCBI Taxonomy" id="167791"/>
    <lineage>
        <taxon>Eukaryota</taxon>
        <taxon>Viridiplantae</taxon>
        <taxon>Streptophyta</taxon>
        <taxon>Embryophyta</taxon>
        <taxon>Tracheophyta</taxon>
        <taxon>Spermatophyta</taxon>
        <taxon>Magnoliopsida</taxon>
        <taxon>eudicotyledons</taxon>
        <taxon>Gunneridae</taxon>
        <taxon>Pentapetalae</taxon>
        <taxon>rosids</taxon>
        <taxon>fabids</taxon>
        <taxon>Fabales</taxon>
        <taxon>Fabaceae</taxon>
        <taxon>Cercidoideae</taxon>
        <taxon>Cercideae</taxon>
        <taxon>Bauhiniinae</taxon>
        <taxon>Bauhinia</taxon>
    </lineage>
</organism>
<sequence length="513" mass="55852">MENQHRRELTFLNNGDFLRQRLDRIIENSAEHGDPAPIKEMDFLSVSSNKVNETKNPDDDNTNHRGSATALSGRLVNTGLNLTVTSRVESNEKPKTQRSTLEGELRRLYEENRKLKTMLEQVTKSYSQLQAQFIVTLQKQKPQKVEGNGILSAQQLMEPRRRSTNLEVNLNANDPSVSDDKTHEETSASDPSNTLEVMSKQRDHPMIIGKQHAAGPDQDALDRSSQSWGSSKSPRLEEPKTEDQVAEIPFRKARVSVRARSEAPMISDGCQWRKYGQKMARGNPCPRGYYRCTMAIGCPVRKQVQRCAEDNSVLITTYEGNHNHPLPPAATAMVNTTSAAAAMLLSSSTSSKDALTNPAGYLSSVPYASMATLSATAPFPTITLDLTQSSPGAMQLSRVPPSLTSFPLPFHGGQQLQGHPMFFPQKIPAMGLALLGQRQLQASSMVETVSAAIASDPNFTTVLAAAISSIIGASRGTDHGSNNNGGSTVSRNGISVLPESSQHPHSCTTFSAN</sequence>
<keyword evidence="2" id="KW-1185">Reference proteome</keyword>
<name>A0ACB9KWU5_BAUVA</name>
<dbReference type="Proteomes" id="UP000828941">
    <property type="component" value="Chromosome 13"/>
</dbReference>
<accession>A0ACB9KWU5</accession>
<gene>
    <name evidence="1" type="ORF">L6164_034860</name>
</gene>
<comment type="caution">
    <text evidence="1">The sequence shown here is derived from an EMBL/GenBank/DDBJ whole genome shotgun (WGS) entry which is preliminary data.</text>
</comment>
<dbReference type="EMBL" id="CM039438">
    <property type="protein sequence ID" value="KAI4301598.1"/>
    <property type="molecule type" value="Genomic_DNA"/>
</dbReference>
<reference evidence="1 2" key="1">
    <citation type="journal article" date="2022" name="DNA Res.">
        <title>Chromosomal-level genome assembly of the orchid tree Bauhinia variegata (Leguminosae; Cercidoideae) supports the allotetraploid origin hypothesis of Bauhinia.</title>
        <authorList>
            <person name="Zhong Y."/>
            <person name="Chen Y."/>
            <person name="Zheng D."/>
            <person name="Pang J."/>
            <person name="Liu Y."/>
            <person name="Luo S."/>
            <person name="Meng S."/>
            <person name="Qian L."/>
            <person name="Wei D."/>
            <person name="Dai S."/>
            <person name="Zhou R."/>
        </authorList>
    </citation>
    <scope>NUCLEOTIDE SEQUENCE [LARGE SCALE GENOMIC DNA]</scope>
    <source>
        <strain evidence="1">BV-YZ2020</strain>
    </source>
</reference>
<protein>
    <submittedName>
        <fullName evidence="1">Uncharacterized protein</fullName>
    </submittedName>
</protein>